<organism evidence="8 9">
    <name type="scientific">Caerostris darwini</name>
    <dbReference type="NCBI Taxonomy" id="1538125"/>
    <lineage>
        <taxon>Eukaryota</taxon>
        <taxon>Metazoa</taxon>
        <taxon>Ecdysozoa</taxon>
        <taxon>Arthropoda</taxon>
        <taxon>Chelicerata</taxon>
        <taxon>Arachnida</taxon>
        <taxon>Araneae</taxon>
        <taxon>Araneomorphae</taxon>
        <taxon>Entelegynae</taxon>
        <taxon>Araneoidea</taxon>
        <taxon>Araneidae</taxon>
        <taxon>Caerostris</taxon>
    </lineage>
</organism>
<dbReference type="InterPro" id="IPR003599">
    <property type="entry name" value="Ig_sub"/>
</dbReference>
<reference evidence="8 9" key="1">
    <citation type="submission" date="2021-06" db="EMBL/GenBank/DDBJ databases">
        <title>Caerostris darwini draft genome.</title>
        <authorList>
            <person name="Kono N."/>
            <person name="Arakawa K."/>
        </authorList>
    </citation>
    <scope>NUCLEOTIDE SEQUENCE [LARGE SCALE GENOMIC DNA]</scope>
</reference>
<dbReference type="GO" id="GO:0005911">
    <property type="term" value="C:cell-cell junction"/>
    <property type="evidence" value="ECO:0007669"/>
    <property type="project" value="TreeGrafter"/>
</dbReference>
<evidence type="ECO:0000256" key="4">
    <source>
        <dbReference type="ARBA" id="ARBA00023180"/>
    </source>
</evidence>
<evidence type="ECO:0000256" key="1">
    <source>
        <dbReference type="ARBA" id="ARBA00004479"/>
    </source>
</evidence>
<evidence type="ECO:0000256" key="2">
    <source>
        <dbReference type="ARBA" id="ARBA00023136"/>
    </source>
</evidence>
<feature type="compositionally biased region" description="Low complexity" evidence="6">
    <location>
        <begin position="234"/>
        <end position="266"/>
    </location>
</feature>
<dbReference type="InterPro" id="IPR036179">
    <property type="entry name" value="Ig-like_dom_sf"/>
</dbReference>
<proteinExistence type="predicted"/>
<dbReference type="AlphaFoldDB" id="A0AAV4TCP8"/>
<keyword evidence="3" id="KW-1015">Disulfide bond</keyword>
<evidence type="ECO:0000256" key="5">
    <source>
        <dbReference type="ARBA" id="ARBA00023319"/>
    </source>
</evidence>
<dbReference type="PROSITE" id="PS50835">
    <property type="entry name" value="IG_LIKE"/>
    <property type="match status" value="1"/>
</dbReference>
<dbReference type="Gene3D" id="2.60.40.10">
    <property type="entry name" value="Immunoglobulins"/>
    <property type="match status" value="1"/>
</dbReference>
<sequence length="266" mass="30212">MNQTILCFERKHVIETTSTLLAASEVRDQLPSKESKLFVSKWQKMTVSITAFQRVIKIHQNRVVFRSHVSRTFILSLDRCRPLFFKRKLRSTYAAQQFEIKPSSVEVNPGDTAVLTCKVHNRQGECAWLKDGKVMGKIDTKYEFSREPPDGDCSIRIRNAKIEEDDGMWQCQVTQIALTEPTLTAPEVKFTVREPPMPPKIEDNTNLLPAGEPYPTQEGSRSVFTASPGRAILRRSSSGSSKTRTSPACPTRPTTRTWTSPRRGRR</sequence>
<dbReference type="PANTHER" id="PTHR11640">
    <property type="entry name" value="NEPHRIN"/>
    <property type="match status" value="1"/>
</dbReference>
<dbReference type="SUPFAM" id="SSF48726">
    <property type="entry name" value="Immunoglobulin"/>
    <property type="match status" value="1"/>
</dbReference>
<dbReference type="InterPro" id="IPR007110">
    <property type="entry name" value="Ig-like_dom"/>
</dbReference>
<keyword evidence="5" id="KW-0393">Immunoglobulin domain</keyword>
<keyword evidence="2" id="KW-0472">Membrane</keyword>
<dbReference type="GO" id="GO:0005886">
    <property type="term" value="C:plasma membrane"/>
    <property type="evidence" value="ECO:0007669"/>
    <property type="project" value="TreeGrafter"/>
</dbReference>
<keyword evidence="4" id="KW-0325">Glycoprotein</keyword>
<dbReference type="Proteomes" id="UP001054837">
    <property type="component" value="Unassembled WGS sequence"/>
</dbReference>
<dbReference type="InterPro" id="IPR051275">
    <property type="entry name" value="Cell_adhesion_signaling"/>
</dbReference>
<keyword evidence="9" id="KW-1185">Reference proteome</keyword>
<comment type="caution">
    <text evidence="8">The sequence shown here is derived from an EMBL/GenBank/DDBJ whole genome shotgun (WGS) entry which is preliminary data.</text>
</comment>
<feature type="region of interest" description="Disordered" evidence="6">
    <location>
        <begin position="193"/>
        <end position="266"/>
    </location>
</feature>
<evidence type="ECO:0000256" key="6">
    <source>
        <dbReference type="SAM" id="MobiDB-lite"/>
    </source>
</evidence>
<feature type="domain" description="Ig-like" evidence="7">
    <location>
        <begin position="82"/>
        <end position="184"/>
    </location>
</feature>
<dbReference type="SMART" id="SM00409">
    <property type="entry name" value="IG"/>
    <property type="match status" value="1"/>
</dbReference>
<evidence type="ECO:0000259" key="7">
    <source>
        <dbReference type="PROSITE" id="PS50835"/>
    </source>
</evidence>
<evidence type="ECO:0000256" key="3">
    <source>
        <dbReference type="ARBA" id="ARBA00023157"/>
    </source>
</evidence>
<evidence type="ECO:0000313" key="8">
    <source>
        <dbReference type="EMBL" id="GIY43469.1"/>
    </source>
</evidence>
<gene>
    <name evidence="8" type="primary">AVEN_85210_1</name>
    <name evidence="8" type="ORF">CDAR_390861</name>
</gene>
<dbReference type="GO" id="GO:0050839">
    <property type="term" value="F:cell adhesion molecule binding"/>
    <property type="evidence" value="ECO:0007669"/>
    <property type="project" value="TreeGrafter"/>
</dbReference>
<evidence type="ECO:0000313" key="9">
    <source>
        <dbReference type="Proteomes" id="UP001054837"/>
    </source>
</evidence>
<protein>
    <submittedName>
        <fullName evidence="8">Ig-like domain-containing protein</fullName>
    </submittedName>
</protein>
<dbReference type="PANTHER" id="PTHR11640:SF154">
    <property type="entry name" value="IRREGULAR CHIASM C-ROUGHEST PROTEIN-LIKE PROTEIN"/>
    <property type="match status" value="1"/>
</dbReference>
<dbReference type="Pfam" id="PF07679">
    <property type="entry name" value="I-set"/>
    <property type="match status" value="1"/>
</dbReference>
<dbReference type="EMBL" id="BPLQ01009358">
    <property type="protein sequence ID" value="GIY43469.1"/>
    <property type="molecule type" value="Genomic_DNA"/>
</dbReference>
<dbReference type="InterPro" id="IPR013783">
    <property type="entry name" value="Ig-like_fold"/>
</dbReference>
<comment type="subcellular location">
    <subcellularLocation>
        <location evidence="1">Membrane</location>
        <topology evidence="1">Single-pass type I membrane protein</topology>
    </subcellularLocation>
</comment>
<accession>A0AAV4TCP8</accession>
<dbReference type="GO" id="GO:0098609">
    <property type="term" value="P:cell-cell adhesion"/>
    <property type="evidence" value="ECO:0007669"/>
    <property type="project" value="TreeGrafter"/>
</dbReference>
<name>A0AAV4TCP8_9ARAC</name>
<dbReference type="InterPro" id="IPR013098">
    <property type="entry name" value="Ig_I-set"/>
</dbReference>